<evidence type="ECO:0000313" key="3">
    <source>
        <dbReference type="Proteomes" id="UP000201640"/>
    </source>
</evidence>
<dbReference type="SUPFAM" id="SSF141571">
    <property type="entry name" value="Pentapeptide repeat-like"/>
    <property type="match status" value="1"/>
</dbReference>
<dbReference type="InterPro" id="IPR013083">
    <property type="entry name" value="Znf_RING/FYVE/PHD"/>
</dbReference>
<gene>
    <name evidence="2" type="ORF">Moumou_00873</name>
</gene>
<dbReference type="EMBL" id="JX962719">
    <property type="protein sequence ID" value="AGC02388.1"/>
    <property type="molecule type" value="Genomic_DNA"/>
</dbReference>
<dbReference type="SUPFAM" id="SSF57850">
    <property type="entry name" value="RING/U-box"/>
    <property type="match status" value="1"/>
</dbReference>
<dbReference type="InterPro" id="IPR003613">
    <property type="entry name" value="Ubox_domain"/>
</dbReference>
<protein>
    <recommendedName>
        <fullName evidence="1">U-box domain-containing protein</fullName>
    </recommendedName>
</protein>
<dbReference type="InterPro" id="IPR001646">
    <property type="entry name" value="5peptide_repeat"/>
</dbReference>
<dbReference type="GeneID" id="14446127"/>
<feature type="domain" description="U-box" evidence="1">
    <location>
        <begin position="6"/>
        <end position="68"/>
    </location>
</feature>
<keyword evidence="3" id="KW-1185">Reference proteome</keyword>
<name>L7RE36_9VIRU</name>
<evidence type="ECO:0000259" key="1">
    <source>
        <dbReference type="SMART" id="SM00504"/>
    </source>
</evidence>
<dbReference type="Proteomes" id="UP000201640">
    <property type="component" value="Segment"/>
</dbReference>
<dbReference type="Gene3D" id="3.30.40.10">
    <property type="entry name" value="Zinc/RING finger domain, C3HC4 (zinc finger)"/>
    <property type="match status" value="1"/>
</dbReference>
<dbReference type="GO" id="GO:0004842">
    <property type="term" value="F:ubiquitin-protein transferase activity"/>
    <property type="evidence" value="ECO:0007669"/>
    <property type="project" value="InterPro"/>
</dbReference>
<dbReference type="OrthoDB" id="857at549779"/>
<reference evidence="2 3" key="1">
    <citation type="journal article" date="2012" name="Genome Biol. Evol.">
        <title>Related Giant Viruses in Distant Locations and Different Habitats: Acanthamoeba polyphaga moumouvirus Represents a Third Lineage of the Mimiviridae That Is Close to the Megavirus Lineage.</title>
        <authorList>
            <person name="Yoosuf N."/>
            <person name="Yutin N."/>
            <person name="Colson P."/>
            <person name="Shabalina S.A."/>
            <person name="Pagnier I."/>
            <person name="Robert C."/>
            <person name="Azza S."/>
            <person name="Klose T."/>
            <person name="Wong J."/>
            <person name="Rossmann M.G."/>
            <person name="La Scola B."/>
            <person name="Raoult D."/>
            <person name="Koonin E.V."/>
        </authorList>
    </citation>
    <scope>NUCLEOTIDE SEQUENCE [LARGE SCALE GENOMIC DNA]</scope>
    <source>
        <strain evidence="2 3">M10A</strain>
    </source>
</reference>
<accession>L7RE36</accession>
<dbReference type="Gene3D" id="2.160.20.80">
    <property type="entry name" value="E3 ubiquitin-protein ligase SopA"/>
    <property type="match status" value="1"/>
</dbReference>
<organism evidence="2 3">
    <name type="scientific">Acanthamoeba polyphaga moumouvirus</name>
    <dbReference type="NCBI Taxonomy" id="1269028"/>
    <lineage>
        <taxon>Viruses</taxon>
        <taxon>Varidnaviria</taxon>
        <taxon>Bamfordvirae</taxon>
        <taxon>Nucleocytoviricota</taxon>
        <taxon>Megaviricetes</taxon>
        <taxon>Imitervirales</taxon>
        <taxon>Mimiviridae</taxon>
        <taxon>Megamimivirinae</taxon>
        <taxon>Moumouvirus</taxon>
    </lineage>
</organism>
<dbReference type="SMART" id="SM00504">
    <property type="entry name" value="Ubox"/>
    <property type="match status" value="1"/>
</dbReference>
<sequence length="273" mass="31867">MEQINNMKCPITLEPIVNGGMTCYGNIYEYDVIKKWFEENDIDPVTGEECPSKFIVKVDIHDPYINERVKDMRKTTELVFPITKSWTSVKVLYEKYNGIKSEIKSIPKSEFDKYNECKRNLFSEENHAYINAIGSIEKTESDIFYDEHKIRDYDFIDLSKKILHKKSFKSQKFIFTNLSDCKFINCDMSRCIFIGCDLSSVKFIGCEFIGEQTCFYKCTFSNTLFINCKIEYIDKWQSTSDLNEIAKILPKRLVNGNIIITKCCGFDCICVNE</sequence>
<dbReference type="RefSeq" id="YP_007354824.1">
    <property type="nucleotide sequence ID" value="NC_020104.1"/>
</dbReference>
<evidence type="ECO:0000313" key="2">
    <source>
        <dbReference type="EMBL" id="AGC02388.1"/>
    </source>
</evidence>
<dbReference type="KEGG" id="vg:14446127"/>
<dbReference type="Pfam" id="PF00805">
    <property type="entry name" value="Pentapeptide"/>
    <property type="match status" value="1"/>
</dbReference>
<dbReference type="GO" id="GO:0016567">
    <property type="term" value="P:protein ubiquitination"/>
    <property type="evidence" value="ECO:0007669"/>
    <property type="project" value="InterPro"/>
</dbReference>
<proteinExistence type="predicted"/>